<keyword evidence="2" id="KW-0812">Transmembrane</keyword>
<evidence type="ECO:0000313" key="4">
    <source>
        <dbReference type="Proteomes" id="UP001293718"/>
    </source>
</evidence>
<name>A0ABU5IF72_9BURK</name>
<comment type="caution">
    <text evidence="3">The sequence shown here is derived from an EMBL/GenBank/DDBJ whole genome shotgun (WGS) entry which is preliminary data.</text>
</comment>
<feature type="transmembrane region" description="Helical" evidence="2">
    <location>
        <begin position="31"/>
        <end position="48"/>
    </location>
</feature>
<organism evidence="3 4">
    <name type="scientific">Azohydromonas lata</name>
    <dbReference type="NCBI Taxonomy" id="45677"/>
    <lineage>
        <taxon>Bacteria</taxon>
        <taxon>Pseudomonadati</taxon>
        <taxon>Pseudomonadota</taxon>
        <taxon>Betaproteobacteria</taxon>
        <taxon>Burkholderiales</taxon>
        <taxon>Sphaerotilaceae</taxon>
        <taxon>Azohydromonas</taxon>
    </lineage>
</organism>
<reference evidence="3 4" key="1">
    <citation type="submission" date="2023-11" db="EMBL/GenBank/DDBJ databases">
        <title>Draft genome of Azohydromonas lata strain H1 (DSM1123), a polyhydroxyalkanoate producer.</title>
        <authorList>
            <person name="Traversa D."/>
            <person name="D'Addabbo P."/>
            <person name="Pazzani C."/>
            <person name="Manzari C."/>
            <person name="Chiara M."/>
            <person name="Scrascia M."/>
        </authorList>
    </citation>
    <scope>NUCLEOTIDE SEQUENCE [LARGE SCALE GENOMIC DNA]</scope>
    <source>
        <strain evidence="3 4">H1</strain>
    </source>
</reference>
<keyword evidence="2" id="KW-1133">Transmembrane helix</keyword>
<keyword evidence="4" id="KW-1185">Reference proteome</keyword>
<dbReference type="Proteomes" id="UP001293718">
    <property type="component" value="Unassembled WGS sequence"/>
</dbReference>
<feature type="compositionally biased region" description="Low complexity" evidence="1">
    <location>
        <begin position="82"/>
        <end position="92"/>
    </location>
</feature>
<evidence type="ECO:0008006" key="5">
    <source>
        <dbReference type="Google" id="ProtNLM"/>
    </source>
</evidence>
<evidence type="ECO:0000256" key="2">
    <source>
        <dbReference type="SAM" id="Phobius"/>
    </source>
</evidence>
<evidence type="ECO:0000313" key="3">
    <source>
        <dbReference type="EMBL" id="MDZ5457772.1"/>
    </source>
</evidence>
<proteinExistence type="predicted"/>
<keyword evidence="2" id="KW-0472">Membrane</keyword>
<feature type="region of interest" description="Disordered" evidence="1">
    <location>
        <begin position="75"/>
        <end position="107"/>
    </location>
</feature>
<dbReference type="RefSeq" id="WP_066339031.1">
    <property type="nucleotide sequence ID" value="NZ_JAXOJX010000022.1"/>
</dbReference>
<gene>
    <name evidence="3" type="ORF">SM757_14425</name>
</gene>
<accession>A0ABU5IF72</accession>
<evidence type="ECO:0000256" key="1">
    <source>
        <dbReference type="SAM" id="MobiDB-lite"/>
    </source>
</evidence>
<protein>
    <recommendedName>
        <fullName evidence="5">Amino acid transporter</fullName>
    </recommendedName>
</protein>
<sequence length="107" mass="11751">MSELIDALQWPAMAATLVASWMVASQRKRKRNLGFWLFILSNVLWLAWGWHAKAWALMALQLGLFGLNLRAARKNDPEQEAPDAPSAARASPGTKPGHSAQPSSSAR</sequence>
<dbReference type="EMBL" id="JAXOJX010000022">
    <property type="protein sequence ID" value="MDZ5457772.1"/>
    <property type="molecule type" value="Genomic_DNA"/>
</dbReference>